<dbReference type="GO" id="GO:0016831">
    <property type="term" value="F:carboxy-lyase activity"/>
    <property type="evidence" value="ECO:0007669"/>
    <property type="project" value="InterPro"/>
</dbReference>
<geneLocation type="plasmid" evidence="4">
    <name>pfdu301b</name>
</geneLocation>
<dbReference type="SUPFAM" id="SSF51556">
    <property type="entry name" value="Metallo-dependent hydrolases"/>
    <property type="match status" value="1"/>
</dbReference>
<keyword evidence="1" id="KW-0456">Lyase</keyword>
<evidence type="ECO:0000313" key="3">
    <source>
        <dbReference type="EMBL" id="QJX81178.1"/>
    </source>
</evidence>
<dbReference type="InterPro" id="IPR032466">
    <property type="entry name" value="Metal_Hydrolase"/>
</dbReference>
<dbReference type="GO" id="GO:0019748">
    <property type="term" value="P:secondary metabolic process"/>
    <property type="evidence" value="ECO:0007669"/>
    <property type="project" value="TreeGrafter"/>
</dbReference>
<evidence type="ECO:0000259" key="2">
    <source>
        <dbReference type="Pfam" id="PF04909"/>
    </source>
</evidence>
<dbReference type="Pfam" id="PF04909">
    <property type="entry name" value="Amidohydro_2"/>
    <property type="match status" value="1"/>
</dbReference>
<dbReference type="InterPro" id="IPR006680">
    <property type="entry name" value="Amidohydro-rel"/>
</dbReference>
<proteinExistence type="predicted"/>
<dbReference type="InterPro" id="IPR032465">
    <property type="entry name" value="ACMSD"/>
</dbReference>
<organism evidence="3 4">
    <name type="scientific">Priestia megaterium</name>
    <name type="common">Bacillus megaterium</name>
    <dbReference type="NCBI Taxonomy" id="1404"/>
    <lineage>
        <taxon>Bacteria</taxon>
        <taxon>Bacillati</taxon>
        <taxon>Bacillota</taxon>
        <taxon>Bacilli</taxon>
        <taxon>Bacillales</taxon>
        <taxon>Bacillaceae</taxon>
        <taxon>Priestia</taxon>
    </lineage>
</organism>
<name>A0A6M6E9S2_PRIMG</name>
<dbReference type="RefSeq" id="WP_171779160.1">
    <property type="nucleotide sequence ID" value="NZ_CM125446.1"/>
</dbReference>
<feature type="domain" description="Amidohydrolase-related" evidence="2">
    <location>
        <begin position="64"/>
        <end position="259"/>
    </location>
</feature>
<dbReference type="Gene3D" id="3.20.20.140">
    <property type="entry name" value="Metal-dependent hydrolases"/>
    <property type="match status" value="1"/>
</dbReference>
<keyword evidence="3" id="KW-0378">Hydrolase</keyword>
<dbReference type="AlphaFoldDB" id="A0A6M6E9S2"/>
<dbReference type="PANTHER" id="PTHR21240:SF28">
    <property type="entry name" value="ISO-OROTATE DECARBOXYLASE (EUROFUNG)"/>
    <property type="match status" value="1"/>
</dbReference>
<protein>
    <submittedName>
        <fullName evidence="3">Amidohydrolase family protein</fullName>
    </submittedName>
</protein>
<reference evidence="3 4" key="1">
    <citation type="submission" date="2019-10" db="EMBL/GenBank/DDBJ databases">
        <title>Complete genome sequences for adaption low water activity.</title>
        <authorList>
            <person name="Zhao L."/>
            <person name="Zhong J."/>
        </authorList>
    </citation>
    <scope>NUCLEOTIDE SEQUENCE [LARGE SCALE GENOMIC DNA]</scope>
    <source>
        <strain evidence="3 4">FDU301</strain>
        <plasmid evidence="4">pfdu301b</plasmid>
    </source>
</reference>
<gene>
    <name evidence="3" type="ORF">FDZ14_34340</name>
</gene>
<dbReference type="GO" id="GO:0016787">
    <property type="term" value="F:hydrolase activity"/>
    <property type="evidence" value="ECO:0007669"/>
    <property type="project" value="UniProtKB-KW"/>
</dbReference>
<dbReference type="Proteomes" id="UP000501076">
    <property type="component" value="Plasmid pFDU301B"/>
</dbReference>
<sequence length="263" mass="29746">MIIDSHSHVTFPVSKHIQLMDDLGINKTILFSTLIHPEKAIKLNSFKQEMEALNQILNNNVNSINARKNSMKELVEVINQYPDKYIGFGSVPLGLEVEETKKWIKEYIVANNLKGVGEFTLGSGQIAFLKPIFEALKEFKGLSIWIHTFAPMQLDDIVELIGLAKQYPEIPVIFGHLGGINWLQTIELVKNTPNAYIDTSAFYTTFALTLAMNEIPDRTIFGADYPYGDPYITIEAIKRYAPNAEVERKVLGENFRKLLDNIA</sequence>
<accession>A0A6M6E9S2</accession>
<dbReference type="PANTHER" id="PTHR21240">
    <property type="entry name" value="2-AMINO-3-CARBOXYLMUCONATE-6-SEMIALDEHYDE DECARBOXYLASE"/>
    <property type="match status" value="1"/>
</dbReference>
<dbReference type="EMBL" id="CP045274">
    <property type="protein sequence ID" value="QJX81178.1"/>
    <property type="molecule type" value="Genomic_DNA"/>
</dbReference>
<dbReference type="GO" id="GO:0005737">
    <property type="term" value="C:cytoplasm"/>
    <property type="evidence" value="ECO:0007669"/>
    <property type="project" value="TreeGrafter"/>
</dbReference>
<evidence type="ECO:0000313" key="4">
    <source>
        <dbReference type="Proteomes" id="UP000501076"/>
    </source>
</evidence>
<keyword evidence="3" id="KW-0614">Plasmid</keyword>
<evidence type="ECO:0000256" key="1">
    <source>
        <dbReference type="ARBA" id="ARBA00023239"/>
    </source>
</evidence>